<comment type="caution">
    <text evidence="1">The sequence shown here is derived from an EMBL/GenBank/DDBJ whole genome shotgun (WGS) entry which is preliminary data.</text>
</comment>
<dbReference type="RefSeq" id="WP_036756266.1">
    <property type="nucleotide sequence ID" value="NZ_JAGSGC010000008.1"/>
</dbReference>
<dbReference type="Proteomes" id="UP000027192">
    <property type="component" value="Unassembled WGS sequence"/>
</dbReference>
<dbReference type="EMBL" id="JMIB01000038">
    <property type="protein sequence ID" value="KDM90104.1"/>
    <property type="molecule type" value="Genomic_DNA"/>
</dbReference>
<gene>
    <name evidence="1" type="ORF">EA58_19415</name>
</gene>
<evidence type="ECO:0000313" key="1">
    <source>
        <dbReference type="EMBL" id="KDM90104.1"/>
    </source>
</evidence>
<sequence>MKINQNLLVLIGGLCVLYGIDALLGDKLKLSHFVIDKPSPINATPLDQNDFQIVKELESDAEYAARLKKIDRVFKNYHLNRDRPYLYIGEEKSVKQSSKQVGNHVMTVSWPTTPSVYSVVYLAGEDSAFSGDYIYVDKSSGYSKVYELPATDVKLISDFPEMKARIRYQNIRAMDDAEKQLIETFAERLVSRKICPSIRSAARYERWNITAFCGDGMEYRMSLQDIQADAPIQTRIVREYAQFNRPSGVSSH</sequence>
<evidence type="ECO:0000313" key="2">
    <source>
        <dbReference type="Proteomes" id="UP000027192"/>
    </source>
</evidence>
<keyword evidence="2" id="KW-1185">Reference proteome</keyword>
<name>A0A066RIE8_9GAMM</name>
<organism evidence="1 2">
    <name type="scientific">Photobacterium galatheae</name>
    <dbReference type="NCBI Taxonomy" id="1654360"/>
    <lineage>
        <taxon>Bacteria</taxon>
        <taxon>Pseudomonadati</taxon>
        <taxon>Pseudomonadota</taxon>
        <taxon>Gammaproteobacteria</taxon>
        <taxon>Vibrionales</taxon>
        <taxon>Vibrionaceae</taxon>
        <taxon>Photobacterium</taxon>
    </lineage>
</organism>
<dbReference type="AlphaFoldDB" id="A0A066RIE8"/>
<protein>
    <submittedName>
        <fullName evidence="1">Uncharacterized protein</fullName>
    </submittedName>
</protein>
<accession>A0A066RIE8</accession>
<proteinExistence type="predicted"/>
<reference evidence="1 2" key="1">
    <citation type="submission" date="2014-04" db="EMBL/GenBank/DDBJ databases">
        <title>Draft genome sequence of Photobacterium halotolerans S2753: a solonamide, ngercheumicin and holomycin producer.</title>
        <authorList>
            <person name="Machado H.R."/>
            <person name="Gram L."/>
        </authorList>
    </citation>
    <scope>NUCLEOTIDE SEQUENCE [LARGE SCALE GENOMIC DNA]</scope>
    <source>
        <strain evidence="1 2">S2753</strain>
    </source>
</reference>